<comment type="similarity">
    <text evidence="1">Belongs to the anhydro-N-acetylmuramic acid kinase family.</text>
</comment>
<keyword evidence="1" id="KW-0067">ATP-binding</keyword>
<evidence type="ECO:0000313" key="3">
    <source>
        <dbReference type="Proteomes" id="UP000517916"/>
    </source>
</evidence>
<evidence type="ECO:0000256" key="1">
    <source>
        <dbReference type="HAMAP-Rule" id="MF_01270"/>
    </source>
</evidence>
<gene>
    <name evidence="1" type="primary">anmK</name>
    <name evidence="2" type="ORF">BC739_003063</name>
</gene>
<protein>
    <recommendedName>
        <fullName evidence="1">Anhydro-N-acetylmuramic acid kinase</fullName>
        <ecNumber evidence="1">2.7.1.170</ecNumber>
    </recommendedName>
    <alternativeName>
        <fullName evidence="1">AnhMurNAc kinase</fullName>
    </alternativeName>
</protein>
<comment type="pathway">
    <text evidence="1">Cell wall biogenesis; peptidoglycan recycling.</text>
</comment>
<dbReference type="RefSeq" id="WP_025360524.1">
    <property type="nucleotide sequence ID" value="NZ_BAAABQ010000059.1"/>
</dbReference>
<dbReference type="PANTHER" id="PTHR30605">
    <property type="entry name" value="ANHYDRO-N-ACETYLMURAMIC ACID KINASE"/>
    <property type="match status" value="1"/>
</dbReference>
<organism evidence="2 3">
    <name type="scientific">Kutzneria viridogrisea</name>
    <dbReference type="NCBI Taxonomy" id="47990"/>
    <lineage>
        <taxon>Bacteria</taxon>
        <taxon>Bacillati</taxon>
        <taxon>Actinomycetota</taxon>
        <taxon>Actinomycetes</taxon>
        <taxon>Pseudonocardiales</taxon>
        <taxon>Pseudonocardiaceae</taxon>
        <taxon>Kutzneria</taxon>
    </lineage>
</organism>
<sequence length="391" mass="40344">MTRVLGLISGTSMDGIDVAAADLRVSGDDAVELVPLGSTELPLPQGLRDRLLAALPPRQCTAAELCELDTGVGQAFAEAAVHGIAQLAGGRADLICSLGQTIYHWVEAGRCLGTLQLGQPAWIAEATGRPVVADLRARDVAAGGHGAPLVGALDAMWLSEQAHRDGHPWIALNLGGIANITVVAPGCPPLAYDTGPANALLDLAARRVGLHRDDNGELAVTGTIDIALLDRLLADPYYAAPPPKSTGKEHFHGDYLAGTESVSVPDLLATLVELTAITVAQACRAHGAHRVVASGGGVRNPVLMAALSRHLAPAELTTSDKLGLPSDGKEAYLSALLGFLTWCGIPANAPSATGASGPRLLGSITPGLLSLRLPPPRTRPVTRLRVLGQGR</sequence>
<dbReference type="HAMAP" id="MF_01270">
    <property type="entry name" value="AnhMurNAc_kinase"/>
    <property type="match status" value="1"/>
</dbReference>
<feature type="binding site" evidence="1">
    <location>
        <begin position="10"/>
        <end position="17"/>
    </location>
    <ligand>
        <name>ATP</name>
        <dbReference type="ChEBI" id="CHEBI:30616"/>
    </ligand>
</feature>
<evidence type="ECO:0000313" key="2">
    <source>
        <dbReference type="EMBL" id="MBA8925864.1"/>
    </source>
</evidence>
<dbReference type="Gene3D" id="3.30.420.40">
    <property type="match status" value="2"/>
</dbReference>
<accession>A0ABR6BG56</accession>
<keyword evidence="1 2" id="KW-0808">Transferase</keyword>
<comment type="catalytic activity">
    <reaction evidence="1">
        <text>1,6-anhydro-N-acetyl-beta-muramate + ATP + H2O = N-acetyl-D-muramate 6-phosphate + ADP + H(+)</text>
        <dbReference type="Rhea" id="RHEA:24952"/>
        <dbReference type="ChEBI" id="CHEBI:15377"/>
        <dbReference type="ChEBI" id="CHEBI:15378"/>
        <dbReference type="ChEBI" id="CHEBI:30616"/>
        <dbReference type="ChEBI" id="CHEBI:58690"/>
        <dbReference type="ChEBI" id="CHEBI:58722"/>
        <dbReference type="ChEBI" id="CHEBI:456216"/>
        <dbReference type="EC" id="2.7.1.170"/>
    </reaction>
</comment>
<proteinExistence type="inferred from homology"/>
<dbReference type="InterPro" id="IPR043129">
    <property type="entry name" value="ATPase_NBD"/>
</dbReference>
<comment type="pathway">
    <text evidence="1">Amino-sugar metabolism; 1,6-anhydro-N-acetylmuramate degradation.</text>
</comment>
<name>A0ABR6BG56_9PSEU</name>
<comment type="caution">
    <text evidence="2">The sequence shown here is derived from an EMBL/GenBank/DDBJ whole genome shotgun (WGS) entry which is preliminary data.</text>
</comment>
<keyword evidence="1" id="KW-0119">Carbohydrate metabolism</keyword>
<dbReference type="InterPro" id="IPR005338">
    <property type="entry name" value="Anhydro_N_Ac-Mur_kinase"/>
</dbReference>
<dbReference type="PANTHER" id="PTHR30605:SF0">
    <property type="entry name" value="ANHYDRO-N-ACETYLMURAMIC ACID KINASE"/>
    <property type="match status" value="1"/>
</dbReference>
<keyword evidence="1 2" id="KW-0418">Kinase</keyword>
<dbReference type="EMBL" id="JACJID010000002">
    <property type="protein sequence ID" value="MBA8925864.1"/>
    <property type="molecule type" value="Genomic_DNA"/>
</dbReference>
<dbReference type="GO" id="GO:0016301">
    <property type="term" value="F:kinase activity"/>
    <property type="evidence" value="ECO:0007669"/>
    <property type="project" value="UniProtKB-KW"/>
</dbReference>
<reference evidence="2 3" key="1">
    <citation type="submission" date="2020-08" db="EMBL/GenBank/DDBJ databases">
        <title>Genomic Encyclopedia of Archaeal and Bacterial Type Strains, Phase II (KMG-II): from individual species to whole genera.</title>
        <authorList>
            <person name="Goeker M."/>
        </authorList>
    </citation>
    <scope>NUCLEOTIDE SEQUENCE [LARGE SCALE GENOMIC DNA]</scope>
    <source>
        <strain evidence="2 3">DSM 43850</strain>
    </source>
</reference>
<dbReference type="EC" id="2.7.1.170" evidence="1"/>
<dbReference type="NCBIfam" id="NF007146">
    <property type="entry name" value="PRK09585.2-6"/>
    <property type="match status" value="1"/>
</dbReference>
<dbReference type="SUPFAM" id="SSF53067">
    <property type="entry name" value="Actin-like ATPase domain"/>
    <property type="match status" value="1"/>
</dbReference>
<comment type="function">
    <text evidence="1">Catalyzes the specific phosphorylation of 1,6-anhydro-N-acetylmuramic acid (anhMurNAc) with the simultaneous cleavage of the 1,6-anhydro ring, generating MurNAc-6-P. Is required for the utilization of anhMurNAc either imported from the medium or derived from its own cell wall murein, and thus plays a role in cell wall recycling.</text>
</comment>
<keyword evidence="3" id="KW-1185">Reference proteome</keyword>
<dbReference type="Pfam" id="PF03702">
    <property type="entry name" value="AnmK"/>
    <property type="match status" value="1"/>
</dbReference>
<dbReference type="Proteomes" id="UP000517916">
    <property type="component" value="Unassembled WGS sequence"/>
</dbReference>
<keyword evidence="1" id="KW-0547">Nucleotide-binding</keyword>